<keyword evidence="2" id="KW-1185">Reference proteome</keyword>
<organism evidence="1 2">
    <name type="scientific">Smallanthus sonchifolius</name>
    <dbReference type="NCBI Taxonomy" id="185202"/>
    <lineage>
        <taxon>Eukaryota</taxon>
        <taxon>Viridiplantae</taxon>
        <taxon>Streptophyta</taxon>
        <taxon>Embryophyta</taxon>
        <taxon>Tracheophyta</taxon>
        <taxon>Spermatophyta</taxon>
        <taxon>Magnoliopsida</taxon>
        <taxon>eudicotyledons</taxon>
        <taxon>Gunneridae</taxon>
        <taxon>Pentapetalae</taxon>
        <taxon>asterids</taxon>
        <taxon>campanulids</taxon>
        <taxon>Asterales</taxon>
        <taxon>Asteraceae</taxon>
        <taxon>Asteroideae</taxon>
        <taxon>Heliantheae alliance</taxon>
        <taxon>Millerieae</taxon>
        <taxon>Smallanthus</taxon>
    </lineage>
</organism>
<name>A0ACB9FU11_9ASTR</name>
<accession>A0ACB9FU11</accession>
<comment type="caution">
    <text evidence="1">The sequence shown here is derived from an EMBL/GenBank/DDBJ whole genome shotgun (WGS) entry which is preliminary data.</text>
</comment>
<sequence length="125" mass="14396">MNQSYPTAYTMDVKEMEDNMGKITASGESVKEEDLEVMKKLWERVFDQPYEKAGCPAIDDVKPLIHWEVKDTDVNVKYRPLLPRFLLERIIIASRAHFLKSATSHHPTIQFPTKQTPSHATHITS</sequence>
<evidence type="ECO:0000313" key="2">
    <source>
        <dbReference type="Proteomes" id="UP001056120"/>
    </source>
</evidence>
<gene>
    <name evidence="1" type="ORF">L1987_48973</name>
</gene>
<dbReference type="Proteomes" id="UP001056120">
    <property type="component" value="Linkage Group LG16"/>
</dbReference>
<protein>
    <submittedName>
        <fullName evidence="1">Uncharacterized protein</fullName>
    </submittedName>
</protein>
<dbReference type="EMBL" id="CM042033">
    <property type="protein sequence ID" value="KAI3774418.1"/>
    <property type="molecule type" value="Genomic_DNA"/>
</dbReference>
<reference evidence="2" key="1">
    <citation type="journal article" date="2022" name="Mol. Ecol. Resour.">
        <title>The genomes of chicory, endive, great burdock and yacon provide insights into Asteraceae palaeo-polyploidization history and plant inulin production.</title>
        <authorList>
            <person name="Fan W."/>
            <person name="Wang S."/>
            <person name="Wang H."/>
            <person name="Wang A."/>
            <person name="Jiang F."/>
            <person name="Liu H."/>
            <person name="Zhao H."/>
            <person name="Xu D."/>
            <person name="Zhang Y."/>
        </authorList>
    </citation>
    <scope>NUCLEOTIDE SEQUENCE [LARGE SCALE GENOMIC DNA]</scope>
    <source>
        <strain evidence="2">cv. Yunnan</strain>
    </source>
</reference>
<proteinExistence type="predicted"/>
<evidence type="ECO:0000313" key="1">
    <source>
        <dbReference type="EMBL" id="KAI3774418.1"/>
    </source>
</evidence>
<reference evidence="1 2" key="2">
    <citation type="journal article" date="2022" name="Mol. Ecol. Resour.">
        <title>The genomes of chicory, endive, great burdock and yacon provide insights into Asteraceae paleo-polyploidization history and plant inulin production.</title>
        <authorList>
            <person name="Fan W."/>
            <person name="Wang S."/>
            <person name="Wang H."/>
            <person name="Wang A."/>
            <person name="Jiang F."/>
            <person name="Liu H."/>
            <person name="Zhao H."/>
            <person name="Xu D."/>
            <person name="Zhang Y."/>
        </authorList>
    </citation>
    <scope>NUCLEOTIDE SEQUENCE [LARGE SCALE GENOMIC DNA]</scope>
    <source>
        <strain evidence="2">cv. Yunnan</strain>
        <tissue evidence="1">Leaves</tissue>
    </source>
</reference>